<evidence type="ECO:0000256" key="2">
    <source>
        <dbReference type="ARBA" id="ARBA00022692"/>
    </source>
</evidence>
<feature type="transmembrane region" description="Helical" evidence="6">
    <location>
        <begin position="134"/>
        <end position="159"/>
    </location>
</feature>
<dbReference type="AlphaFoldDB" id="A0A8H4RJ34"/>
<evidence type="ECO:0000256" key="5">
    <source>
        <dbReference type="ARBA" id="ARBA00023136"/>
    </source>
</evidence>
<dbReference type="CDD" id="cd19075">
    <property type="entry name" value="AKR_AKR7A1-5"/>
    <property type="match status" value="1"/>
</dbReference>
<feature type="transmembrane region" description="Helical" evidence="6">
    <location>
        <begin position="75"/>
        <end position="96"/>
    </location>
</feature>
<protein>
    <recommendedName>
        <fullName evidence="7">NADP-dependent oxidoreductase domain-containing protein</fullName>
    </recommendedName>
</protein>
<keyword evidence="9" id="KW-1185">Reference proteome</keyword>
<dbReference type="PANTHER" id="PTHR12570:SF85">
    <property type="entry name" value="DUF803 DOMAIN MEMBRANE PROTEIN (AFU_ORTHOLOGUE AFUA_1G15880)"/>
    <property type="match status" value="1"/>
</dbReference>
<keyword evidence="4" id="KW-0560">Oxidoreductase</keyword>
<feature type="transmembrane region" description="Helical" evidence="6">
    <location>
        <begin position="171"/>
        <end position="199"/>
    </location>
</feature>
<evidence type="ECO:0000256" key="3">
    <source>
        <dbReference type="ARBA" id="ARBA00022989"/>
    </source>
</evidence>
<evidence type="ECO:0000313" key="8">
    <source>
        <dbReference type="EMBL" id="KAF4629077.1"/>
    </source>
</evidence>
<organism evidence="8 9">
    <name type="scientific">Cudoniella acicularis</name>
    <dbReference type="NCBI Taxonomy" id="354080"/>
    <lineage>
        <taxon>Eukaryota</taxon>
        <taxon>Fungi</taxon>
        <taxon>Dikarya</taxon>
        <taxon>Ascomycota</taxon>
        <taxon>Pezizomycotina</taxon>
        <taxon>Leotiomycetes</taxon>
        <taxon>Helotiales</taxon>
        <taxon>Tricladiaceae</taxon>
        <taxon>Cudoniella</taxon>
    </lineage>
</organism>
<name>A0A8H4RJ34_9HELO</name>
<sequence length="734" mass="81867">MDEKYIGLALAVSSSFAIGTSYVFTKTGLKNASEEFGFDGDGLSYFRSPIWWIGTVMFVSGEFMNTAAYAFAPAILVTPLGALSVLIGAVMGAYFLNEHLGLLGKIGCSTCLLGSIMLILHAPPDKEISTVDEILTLAFQPFFVLYSLFVVISSTYLIYRVVPTYGKVNPFIYISICSTVGSLSVMAVKALGIAVKLTFAGNNQFNRPSTYSFLIVVVGSIMVQMNYFNKAMHEFSTSLVNALYYVSFTTCTLSASFILFQGFNTSSISNMVSLLAGFLLNFMGVYLLMMSKSDFNGQDNNNRFQVHSSTFAESVLSFTPGLVGRSLHSMDRGIDRAQDSLLGTHDEETDDIELDQFDQDNYIATTLIQDSYRSLGEAGIKQMAQKAGVTVKYLNLGTRPTFMISTEVDRDLESACMGHTLGARVNTIEEAGKILDIFQKHGHSEIDTARVYGDGTTEVMLGDLSWQKRGLIMETKLYPNAGGPMSKADSYTHQPSDVRRGLLTSLNALKCDKIDMFYLHGPDRKTPFEDTLREVNALHKEGLFNRFGISNYMSWEVAKICEICEKNGWIKPTVYQGVYHALQRRIEDELFPCLRHYGISLYAFQPLAGGFLTGRYTRSQESFEPGSRFDPKKWQGTLHRGRYWNDAYFDALDIIKEAADKHGLTLAEVAMRWIEHHSFMKREFGDAIIVGASSERHLEENLGDLEKGPLPEDVVEALEMAWVKAKVVVPKYWH</sequence>
<reference evidence="8 9" key="1">
    <citation type="submission" date="2020-03" db="EMBL/GenBank/DDBJ databases">
        <title>Draft Genome Sequence of Cudoniella acicularis.</title>
        <authorList>
            <person name="Buettner E."/>
            <person name="Kellner H."/>
        </authorList>
    </citation>
    <scope>NUCLEOTIDE SEQUENCE [LARGE SCALE GENOMIC DNA]</scope>
    <source>
        <strain evidence="8 9">DSM 108380</strain>
    </source>
</reference>
<dbReference type="GO" id="GO:0016020">
    <property type="term" value="C:membrane"/>
    <property type="evidence" value="ECO:0007669"/>
    <property type="project" value="UniProtKB-SubCell"/>
</dbReference>
<dbReference type="OrthoDB" id="6428174at2759"/>
<feature type="transmembrane region" description="Helical" evidence="6">
    <location>
        <begin position="241"/>
        <end position="260"/>
    </location>
</feature>
<dbReference type="GO" id="GO:0016491">
    <property type="term" value="F:oxidoreductase activity"/>
    <property type="evidence" value="ECO:0007669"/>
    <property type="project" value="UniProtKB-KW"/>
</dbReference>
<dbReference type="Pfam" id="PF05653">
    <property type="entry name" value="Mg_trans_NIPA"/>
    <property type="match status" value="1"/>
</dbReference>
<feature type="transmembrane region" description="Helical" evidence="6">
    <location>
        <begin position="272"/>
        <end position="289"/>
    </location>
</feature>
<comment type="subcellular location">
    <subcellularLocation>
        <location evidence="1">Membrane</location>
        <topology evidence="1">Multi-pass membrane protein</topology>
    </subcellularLocation>
</comment>
<dbReference type="SUPFAM" id="SSF51430">
    <property type="entry name" value="NAD(P)-linked oxidoreductase"/>
    <property type="match status" value="1"/>
</dbReference>
<comment type="caution">
    <text evidence="8">The sequence shown here is derived from an EMBL/GenBank/DDBJ whole genome shotgun (WGS) entry which is preliminary data.</text>
</comment>
<dbReference type="GO" id="GO:0015095">
    <property type="term" value="F:magnesium ion transmembrane transporter activity"/>
    <property type="evidence" value="ECO:0007669"/>
    <property type="project" value="InterPro"/>
</dbReference>
<dbReference type="PANTHER" id="PTHR12570">
    <property type="match status" value="1"/>
</dbReference>
<keyword evidence="2 6" id="KW-0812">Transmembrane</keyword>
<evidence type="ECO:0000259" key="7">
    <source>
        <dbReference type="Pfam" id="PF00248"/>
    </source>
</evidence>
<dbReference type="InterPro" id="IPR036812">
    <property type="entry name" value="NAD(P)_OxRdtase_dom_sf"/>
</dbReference>
<feature type="transmembrane region" description="Helical" evidence="6">
    <location>
        <begin position="211"/>
        <end position="229"/>
    </location>
</feature>
<dbReference type="EMBL" id="JAAMPI010000723">
    <property type="protein sequence ID" value="KAF4629077.1"/>
    <property type="molecule type" value="Genomic_DNA"/>
</dbReference>
<evidence type="ECO:0000313" key="9">
    <source>
        <dbReference type="Proteomes" id="UP000566819"/>
    </source>
</evidence>
<dbReference type="Gene3D" id="3.20.20.100">
    <property type="entry name" value="NADP-dependent oxidoreductase domain"/>
    <property type="match status" value="1"/>
</dbReference>
<dbReference type="Proteomes" id="UP000566819">
    <property type="component" value="Unassembled WGS sequence"/>
</dbReference>
<keyword evidence="5 6" id="KW-0472">Membrane</keyword>
<feature type="transmembrane region" description="Helical" evidence="6">
    <location>
        <begin position="102"/>
        <end position="122"/>
    </location>
</feature>
<evidence type="ECO:0000256" key="4">
    <source>
        <dbReference type="ARBA" id="ARBA00023002"/>
    </source>
</evidence>
<dbReference type="InterPro" id="IPR023210">
    <property type="entry name" value="NADP_OxRdtase_dom"/>
</dbReference>
<dbReference type="SUPFAM" id="SSF103481">
    <property type="entry name" value="Multidrug resistance efflux transporter EmrE"/>
    <property type="match status" value="1"/>
</dbReference>
<keyword evidence="3 6" id="KW-1133">Transmembrane helix</keyword>
<dbReference type="InterPro" id="IPR008521">
    <property type="entry name" value="Mg_trans_NIPA"/>
</dbReference>
<evidence type="ECO:0000256" key="6">
    <source>
        <dbReference type="SAM" id="Phobius"/>
    </source>
</evidence>
<evidence type="ECO:0000256" key="1">
    <source>
        <dbReference type="ARBA" id="ARBA00004141"/>
    </source>
</evidence>
<gene>
    <name evidence="8" type="ORF">G7Y89_g9073</name>
</gene>
<dbReference type="Pfam" id="PF00248">
    <property type="entry name" value="Aldo_ket_red"/>
    <property type="match status" value="1"/>
</dbReference>
<feature type="domain" description="NADP-dependent oxidoreductase" evidence="7">
    <location>
        <begin position="425"/>
        <end position="720"/>
    </location>
</feature>
<proteinExistence type="predicted"/>
<accession>A0A8H4RJ34</accession>
<dbReference type="InterPro" id="IPR037185">
    <property type="entry name" value="EmrE-like"/>
</dbReference>